<dbReference type="VEuPathDB" id="TriTrypDB:Tc_MARK_5326"/>
<dbReference type="VEuPathDB" id="TriTrypDB:TCSYLVIO_009364"/>
<dbReference type="VEuPathDB" id="TriTrypDB:C4B63_43g141"/>
<evidence type="ECO:0000313" key="2">
    <source>
        <dbReference type="Proteomes" id="UP000246121"/>
    </source>
</evidence>
<accession>A0A2V2V551</accession>
<dbReference type="VEuPathDB" id="TriTrypDB:TCDM_04237"/>
<organism evidence="1 2">
    <name type="scientific">Trypanosoma cruzi</name>
    <dbReference type="NCBI Taxonomy" id="5693"/>
    <lineage>
        <taxon>Eukaryota</taxon>
        <taxon>Discoba</taxon>
        <taxon>Euglenozoa</taxon>
        <taxon>Kinetoplastea</taxon>
        <taxon>Metakinetoplastina</taxon>
        <taxon>Trypanosomatida</taxon>
        <taxon>Trypanosomatidae</taxon>
        <taxon>Trypanosoma</taxon>
        <taxon>Schizotrypanum</taxon>
    </lineage>
</organism>
<dbReference type="VEuPathDB" id="TriTrypDB:ECC02_002069"/>
<dbReference type="VEuPathDB" id="TriTrypDB:TcG_04919"/>
<evidence type="ECO:0000313" key="1">
    <source>
        <dbReference type="EMBL" id="PWU91469.1"/>
    </source>
</evidence>
<gene>
    <name evidence="1" type="ORF">C4B63_43g141</name>
</gene>
<dbReference type="EMBL" id="PRFA01000043">
    <property type="protein sequence ID" value="PWU91469.1"/>
    <property type="molecule type" value="Genomic_DNA"/>
</dbReference>
<dbReference type="AlphaFoldDB" id="A0A2V2V551"/>
<dbReference type="VEuPathDB" id="TriTrypDB:TcCL_NonESM03022"/>
<dbReference type="VEuPathDB" id="TriTrypDB:BCY84_11574"/>
<comment type="caution">
    <text evidence="1">The sequence shown here is derived from an EMBL/GenBank/DDBJ whole genome shotgun (WGS) entry which is preliminary data.</text>
</comment>
<dbReference type="VEuPathDB" id="TriTrypDB:TcCLB.508787.10"/>
<name>A0A2V2V551_TRYCR</name>
<dbReference type="VEuPathDB" id="TriTrypDB:TcYC6_0022010"/>
<proteinExistence type="predicted"/>
<dbReference type="Proteomes" id="UP000246121">
    <property type="component" value="Unassembled WGS sequence"/>
</dbReference>
<dbReference type="VEuPathDB" id="TriTrypDB:TcBrA4_0045230"/>
<dbReference type="VEuPathDB" id="TriTrypDB:C3747_80g20"/>
<protein>
    <submittedName>
        <fullName evidence="1">Uncharacterized protein</fullName>
    </submittedName>
</protein>
<reference evidence="1 2" key="1">
    <citation type="journal article" date="2018" name="Microb. Genom.">
        <title>Expanding an expanded genome: long-read sequencing of Trypanosoma cruzi.</title>
        <authorList>
            <person name="Berna L."/>
            <person name="Rodriguez M."/>
            <person name="Chiribao M.L."/>
            <person name="Parodi-Talice A."/>
            <person name="Pita S."/>
            <person name="Rijo G."/>
            <person name="Alvarez-Valin F."/>
            <person name="Robello C."/>
        </authorList>
    </citation>
    <scope>NUCLEOTIDE SEQUENCE [LARGE SCALE GENOMIC DNA]</scope>
    <source>
        <strain evidence="1 2">Dm28c</strain>
    </source>
</reference>
<dbReference type="OrthoDB" id="271435at2759"/>
<dbReference type="VEuPathDB" id="TriTrypDB:TcCLB.510519.20"/>
<sequence length="437" mass="48789">MDHLRRLAFSLSDSDFRGSREARLELDRFMAPENLLRIWSQGEQEKAETLLREAEAVGSPDVYAALGDGLKRLFDTGTGRAAAESFLRLDTSHIVTRFLVNGVAHEDLSRAASVRPALIGMMALLPSDLAPPVGEFLSASLKNERVLRLFDENRPESAENEMVCRFLLSYTDLISFITSSTVFAFEHDPLLVANYLMISCIISRYVEMPSPLLEKIERALTEYEDEFVFCFVCRACASALRNHELNAERYASLWGVKAALSLAQCNDIVRDAIYEILGGASTTAAGWRCIYSAVPIEDDIVRALGVAALRPKALGLMDTFVQSPHVPDSFFSSLLLHAAWQFCGDADDVSRENLWCFISDGLVRKNIMLSMAPLCASFFYSMPQEANVIVRERQLQVAAFLVERADLSQEMVDRLRQFCARGLYPPSSVGLETMARH</sequence>